<keyword evidence="4" id="KW-0788">Thiol protease</keyword>
<dbReference type="Proteomes" id="UP001469365">
    <property type="component" value="Unassembled WGS sequence"/>
</dbReference>
<dbReference type="PROSITE" id="PS51935">
    <property type="entry name" value="NLPC_P60"/>
    <property type="match status" value="1"/>
</dbReference>
<feature type="signal peptide" evidence="5">
    <location>
        <begin position="1"/>
        <end position="29"/>
    </location>
</feature>
<dbReference type="PANTHER" id="PTHR47053:SF1">
    <property type="entry name" value="MUREIN DD-ENDOPEPTIDASE MEPH-RELATED"/>
    <property type="match status" value="1"/>
</dbReference>
<dbReference type="EMBL" id="JBBPCC010000006">
    <property type="protein sequence ID" value="MEK8128417.1"/>
    <property type="molecule type" value="Genomic_DNA"/>
</dbReference>
<dbReference type="InterPro" id="IPR000064">
    <property type="entry name" value="NLP_P60_dom"/>
</dbReference>
<organism evidence="7 8">
    <name type="scientific">Paenibacillus filicis</name>
    <dbReference type="NCBI Taxonomy" id="669464"/>
    <lineage>
        <taxon>Bacteria</taxon>
        <taxon>Bacillati</taxon>
        <taxon>Bacillota</taxon>
        <taxon>Bacilli</taxon>
        <taxon>Bacillales</taxon>
        <taxon>Paenibacillaceae</taxon>
        <taxon>Paenibacillus</taxon>
    </lineage>
</organism>
<feature type="chain" id="PRO_5045137891" evidence="5">
    <location>
        <begin position="30"/>
        <end position="160"/>
    </location>
</feature>
<protein>
    <submittedName>
        <fullName evidence="7">C40 family peptidase</fullName>
    </submittedName>
</protein>
<name>A0ABU9DHT6_9BACL</name>
<evidence type="ECO:0000313" key="7">
    <source>
        <dbReference type="EMBL" id="MEK8128417.1"/>
    </source>
</evidence>
<proteinExistence type="inferred from homology"/>
<evidence type="ECO:0000256" key="1">
    <source>
        <dbReference type="ARBA" id="ARBA00007074"/>
    </source>
</evidence>
<dbReference type="PANTHER" id="PTHR47053">
    <property type="entry name" value="MUREIN DD-ENDOPEPTIDASE MEPH-RELATED"/>
    <property type="match status" value="1"/>
</dbReference>
<dbReference type="RefSeq" id="WP_341415498.1">
    <property type="nucleotide sequence ID" value="NZ_JBBPCC010000006.1"/>
</dbReference>
<comment type="similarity">
    <text evidence="1">Belongs to the peptidase C40 family.</text>
</comment>
<evidence type="ECO:0000256" key="5">
    <source>
        <dbReference type="SAM" id="SignalP"/>
    </source>
</evidence>
<reference evidence="7 8" key="1">
    <citation type="submission" date="2024-04" db="EMBL/GenBank/DDBJ databases">
        <title>draft genome sequnece of Paenibacillus filicis.</title>
        <authorList>
            <person name="Kim D.-U."/>
        </authorList>
    </citation>
    <scope>NUCLEOTIDE SEQUENCE [LARGE SCALE GENOMIC DNA]</scope>
    <source>
        <strain evidence="7 8">KACC14197</strain>
    </source>
</reference>
<dbReference type="InterPro" id="IPR051202">
    <property type="entry name" value="Peptidase_C40"/>
</dbReference>
<sequence length="160" mass="17801">MTQRLPQRFTKLFVSISLSAALLMTGTLALPTSQAQAMTSSKAQDVISTAKQYLNRPYKFGAALGQTRNFDCSSFVATVFQRYGKSLPRTAKEMSKVGTYVAKKDLKPGDLVFFYSPIHHVGIYMGNGKVIHTYGAPGVTITDMNKDWWTKNYATARRVM</sequence>
<keyword evidence="5" id="KW-0732">Signal</keyword>
<dbReference type="Gene3D" id="3.90.1720.10">
    <property type="entry name" value="endopeptidase domain like (from Nostoc punctiforme)"/>
    <property type="match status" value="1"/>
</dbReference>
<evidence type="ECO:0000256" key="4">
    <source>
        <dbReference type="ARBA" id="ARBA00022807"/>
    </source>
</evidence>
<dbReference type="InterPro" id="IPR038765">
    <property type="entry name" value="Papain-like_cys_pep_sf"/>
</dbReference>
<keyword evidence="8" id="KW-1185">Reference proteome</keyword>
<evidence type="ECO:0000256" key="3">
    <source>
        <dbReference type="ARBA" id="ARBA00022801"/>
    </source>
</evidence>
<accession>A0ABU9DHT6</accession>
<comment type="caution">
    <text evidence="7">The sequence shown here is derived from an EMBL/GenBank/DDBJ whole genome shotgun (WGS) entry which is preliminary data.</text>
</comment>
<dbReference type="Pfam" id="PF00877">
    <property type="entry name" value="NLPC_P60"/>
    <property type="match status" value="1"/>
</dbReference>
<feature type="domain" description="NlpC/P60" evidence="6">
    <location>
        <begin position="40"/>
        <end position="160"/>
    </location>
</feature>
<keyword evidence="2" id="KW-0645">Protease</keyword>
<evidence type="ECO:0000259" key="6">
    <source>
        <dbReference type="PROSITE" id="PS51935"/>
    </source>
</evidence>
<evidence type="ECO:0000313" key="8">
    <source>
        <dbReference type="Proteomes" id="UP001469365"/>
    </source>
</evidence>
<evidence type="ECO:0000256" key="2">
    <source>
        <dbReference type="ARBA" id="ARBA00022670"/>
    </source>
</evidence>
<dbReference type="SUPFAM" id="SSF54001">
    <property type="entry name" value="Cysteine proteinases"/>
    <property type="match status" value="1"/>
</dbReference>
<gene>
    <name evidence="7" type="ORF">WMW72_10925</name>
</gene>
<keyword evidence="3" id="KW-0378">Hydrolase</keyword>